<dbReference type="RefSeq" id="WP_216252126.1">
    <property type="nucleotide sequence ID" value="NZ_JAZHFS010000013.1"/>
</dbReference>
<gene>
    <name evidence="1" type="ORF">SJI18_14230</name>
</gene>
<evidence type="ECO:0000313" key="1">
    <source>
        <dbReference type="EMBL" id="MEF2113463.1"/>
    </source>
</evidence>
<dbReference type="Proteomes" id="UP001498469">
    <property type="component" value="Unassembled WGS sequence"/>
</dbReference>
<sequence>MSNEDIFESTSAMYIRDYAYKHGNSIYAFMDQNNIGKSMYGTIMDSAAKGKGVMAHRLYGHHLIYNFPLNDIKNAAPFLEHLFSDLFTKQGLPIIPSEILDNLGLLKCCDKLKGSWNFVNGFDILAGTVAIYQGIDKFKKTFLDGMSVDNFEDLANTLGIGALELAIAISTANPFLLIAGILYLTSGLKGMLNEGSVIYFKNIHQSLSIEFSVESLKIEKYIMKYSLKKAVNEKSLEEQMKKIRFPYKY</sequence>
<reference evidence="1 2" key="1">
    <citation type="submission" date="2023-11" db="EMBL/GenBank/DDBJ databases">
        <title>Draft genome sequence of a psychrophilic Clostridium strain from permafrost water brine.</title>
        <authorList>
            <person name="Shcherbakova V.A."/>
            <person name="Trubitsyn V.E."/>
            <person name="Zakharyuk A.G."/>
        </authorList>
    </citation>
    <scope>NUCLEOTIDE SEQUENCE [LARGE SCALE GENOMIC DNA]</scope>
    <source>
        <strain evidence="1 2">14F</strain>
    </source>
</reference>
<dbReference type="EMBL" id="JAZHFS010000013">
    <property type="protein sequence ID" value="MEF2113463.1"/>
    <property type="molecule type" value="Genomic_DNA"/>
</dbReference>
<organism evidence="1 2">
    <name type="scientific">Clostridium frigoriphilum</name>
    <dbReference type="NCBI Taxonomy" id="443253"/>
    <lineage>
        <taxon>Bacteria</taxon>
        <taxon>Bacillati</taxon>
        <taxon>Bacillota</taxon>
        <taxon>Clostridia</taxon>
        <taxon>Eubacteriales</taxon>
        <taxon>Clostridiaceae</taxon>
        <taxon>Clostridium</taxon>
    </lineage>
</organism>
<proteinExistence type="predicted"/>
<comment type="caution">
    <text evidence="1">The sequence shown here is derived from an EMBL/GenBank/DDBJ whole genome shotgun (WGS) entry which is preliminary data.</text>
</comment>
<protein>
    <submittedName>
        <fullName evidence="1">Uncharacterized protein</fullName>
    </submittedName>
</protein>
<name>A0ABU7UQA4_9CLOT</name>
<accession>A0ABU7UQA4</accession>
<keyword evidence="2" id="KW-1185">Reference proteome</keyword>
<evidence type="ECO:0000313" key="2">
    <source>
        <dbReference type="Proteomes" id="UP001498469"/>
    </source>
</evidence>